<name>A0ABR3EPC3_9AGAR</name>
<protein>
    <submittedName>
        <fullName evidence="2">Uncharacterized protein</fullName>
    </submittedName>
</protein>
<evidence type="ECO:0000256" key="1">
    <source>
        <dbReference type="SAM" id="MobiDB-lite"/>
    </source>
</evidence>
<feature type="region of interest" description="Disordered" evidence="1">
    <location>
        <begin position="10"/>
        <end position="29"/>
    </location>
</feature>
<keyword evidence="3" id="KW-1185">Reference proteome</keyword>
<gene>
    <name evidence="2" type="ORF">V5O48_017388</name>
</gene>
<accession>A0ABR3EPC3</accession>
<evidence type="ECO:0000313" key="2">
    <source>
        <dbReference type="EMBL" id="KAL0564656.1"/>
    </source>
</evidence>
<evidence type="ECO:0000313" key="3">
    <source>
        <dbReference type="Proteomes" id="UP001465976"/>
    </source>
</evidence>
<dbReference type="EMBL" id="JBAHYK010002644">
    <property type="protein sequence ID" value="KAL0564656.1"/>
    <property type="molecule type" value="Genomic_DNA"/>
</dbReference>
<dbReference type="Proteomes" id="UP001465976">
    <property type="component" value="Unassembled WGS sequence"/>
</dbReference>
<organism evidence="2 3">
    <name type="scientific">Marasmius crinis-equi</name>
    <dbReference type="NCBI Taxonomy" id="585013"/>
    <lineage>
        <taxon>Eukaryota</taxon>
        <taxon>Fungi</taxon>
        <taxon>Dikarya</taxon>
        <taxon>Basidiomycota</taxon>
        <taxon>Agaricomycotina</taxon>
        <taxon>Agaricomycetes</taxon>
        <taxon>Agaricomycetidae</taxon>
        <taxon>Agaricales</taxon>
        <taxon>Marasmiineae</taxon>
        <taxon>Marasmiaceae</taxon>
        <taxon>Marasmius</taxon>
    </lineage>
</organism>
<reference evidence="2 3" key="1">
    <citation type="submission" date="2024-02" db="EMBL/GenBank/DDBJ databases">
        <title>A draft genome for the cacao thread blight pathogen Marasmius crinis-equi.</title>
        <authorList>
            <person name="Cohen S.P."/>
            <person name="Baruah I.K."/>
            <person name="Amoako-Attah I."/>
            <person name="Bukari Y."/>
            <person name="Meinhardt L.W."/>
            <person name="Bailey B.A."/>
        </authorList>
    </citation>
    <scope>NUCLEOTIDE SEQUENCE [LARGE SCALE GENOMIC DNA]</scope>
    <source>
        <strain evidence="2 3">GH-76</strain>
    </source>
</reference>
<proteinExistence type="predicted"/>
<sequence length="207" mass="23201">MGRALVYTYATQTPSKQNPSSSNGKQVAQSPLVKFSQNWNKTAVKEVENAIADAQINILRIKLSHGKKLATALTQIKAQGRKLETLETGMTKAQEKKLEVLEVGMKEAVSRADTLIECINSAQDAILRLESAQKDDQRRREAERQEDRKQIRELLQRLQGGEERPHKWAYMSEGAWCEHMMVEIPGLMDDGEGDAMEVDGKTAQLPP</sequence>
<comment type="caution">
    <text evidence="2">The sequence shown here is derived from an EMBL/GenBank/DDBJ whole genome shotgun (WGS) entry which is preliminary data.</text>
</comment>